<sequence>MTGLCEGGNEPPGSLKANYLTFALRLVKISDKTKRGDQPKRESNPRPSSTPDRQASALADRATPVASVVLLEEH</sequence>
<dbReference type="Proteomes" id="UP001148838">
    <property type="component" value="Unassembled WGS sequence"/>
</dbReference>
<reference evidence="2 3" key="1">
    <citation type="journal article" date="2022" name="Allergy">
        <title>Genome assembly and annotation of Periplaneta americana reveal a comprehensive cockroach allergen profile.</title>
        <authorList>
            <person name="Wang L."/>
            <person name="Xiong Q."/>
            <person name="Saelim N."/>
            <person name="Wang L."/>
            <person name="Nong W."/>
            <person name="Wan A.T."/>
            <person name="Shi M."/>
            <person name="Liu X."/>
            <person name="Cao Q."/>
            <person name="Hui J.H.L."/>
            <person name="Sookrung N."/>
            <person name="Leung T.F."/>
            <person name="Tungtrongchitr A."/>
            <person name="Tsui S.K.W."/>
        </authorList>
    </citation>
    <scope>NUCLEOTIDE SEQUENCE [LARGE SCALE GENOMIC DNA]</scope>
    <source>
        <strain evidence="2">PWHHKU_190912</strain>
    </source>
</reference>
<keyword evidence="3" id="KW-1185">Reference proteome</keyword>
<protein>
    <submittedName>
        <fullName evidence="2">Uncharacterized protein</fullName>
    </submittedName>
</protein>
<accession>A0ABQ8SRM2</accession>
<dbReference type="EMBL" id="JAJSOF020000023">
    <property type="protein sequence ID" value="KAJ4436370.1"/>
    <property type="molecule type" value="Genomic_DNA"/>
</dbReference>
<evidence type="ECO:0000313" key="2">
    <source>
        <dbReference type="EMBL" id="KAJ4436370.1"/>
    </source>
</evidence>
<feature type="region of interest" description="Disordered" evidence="1">
    <location>
        <begin position="30"/>
        <end position="63"/>
    </location>
</feature>
<evidence type="ECO:0000313" key="3">
    <source>
        <dbReference type="Proteomes" id="UP001148838"/>
    </source>
</evidence>
<evidence type="ECO:0000256" key="1">
    <source>
        <dbReference type="SAM" id="MobiDB-lite"/>
    </source>
</evidence>
<gene>
    <name evidence="2" type="ORF">ANN_19002</name>
</gene>
<proteinExistence type="predicted"/>
<comment type="caution">
    <text evidence="2">The sequence shown here is derived from an EMBL/GenBank/DDBJ whole genome shotgun (WGS) entry which is preliminary data.</text>
</comment>
<feature type="compositionally biased region" description="Basic and acidic residues" evidence="1">
    <location>
        <begin position="30"/>
        <end position="44"/>
    </location>
</feature>
<organism evidence="2 3">
    <name type="scientific">Periplaneta americana</name>
    <name type="common">American cockroach</name>
    <name type="synonym">Blatta americana</name>
    <dbReference type="NCBI Taxonomy" id="6978"/>
    <lineage>
        <taxon>Eukaryota</taxon>
        <taxon>Metazoa</taxon>
        <taxon>Ecdysozoa</taxon>
        <taxon>Arthropoda</taxon>
        <taxon>Hexapoda</taxon>
        <taxon>Insecta</taxon>
        <taxon>Pterygota</taxon>
        <taxon>Neoptera</taxon>
        <taxon>Polyneoptera</taxon>
        <taxon>Dictyoptera</taxon>
        <taxon>Blattodea</taxon>
        <taxon>Blattoidea</taxon>
        <taxon>Blattidae</taxon>
        <taxon>Blattinae</taxon>
        <taxon>Periplaneta</taxon>
    </lineage>
</organism>
<name>A0ABQ8SRM2_PERAM</name>